<dbReference type="PANTHER" id="PTHR45711">
    <property type="entry name" value="CHLORIDE CHANNEL PROTEIN"/>
    <property type="match status" value="1"/>
</dbReference>
<keyword evidence="10" id="KW-1185">Reference proteome</keyword>
<dbReference type="PRINTS" id="PR00762">
    <property type="entry name" value="CLCHANNEL"/>
</dbReference>
<dbReference type="EMBL" id="LNZB01000041">
    <property type="protein sequence ID" value="KTD78436.1"/>
    <property type="molecule type" value="Genomic_DNA"/>
</dbReference>
<evidence type="ECO:0000256" key="2">
    <source>
        <dbReference type="ARBA" id="ARBA00022448"/>
    </source>
</evidence>
<comment type="subcellular location">
    <subcellularLocation>
        <location evidence="1">Membrane</location>
        <topology evidence="1">Multi-pass membrane protein</topology>
    </subcellularLocation>
</comment>
<evidence type="ECO:0000256" key="4">
    <source>
        <dbReference type="ARBA" id="ARBA00022989"/>
    </source>
</evidence>
<dbReference type="NCBIfam" id="NF003640">
    <property type="entry name" value="PRK05277.1"/>
    <property type="match status" value="1"/>
</dbReference>
<evidence type="ECO:0000313" key="10">
    <source>
        <dbReference type="Proteomes" id="UP000054729"/>
    </source>
</evidence>
<dbReference type="Gene3D" id="1.10.3080.10">
    <property type="entry name" value="Clc chloride channel"/>
    <property type="match status" value="1"/>
</dbReference>
<feature type="transmembrane region" description="Helical" evidence="8">
    <location>
        <begin position="288"/>
        <end position="311"/>
    </location>
</feature>
<feature type="transmembrane region" description="Helical" evidence="8">
    <location>
        <begin position="149"/>
        <end position="173"/>
    </location>
</feature>
<feature type="transmembrane region" description="Helical" evidence="8">
    <location>
        <begin position="356"/>
        <end position="381"/>
    </location>
</feature>
<dbReference type="AlphaFoldDB" id="A0A0W1AAY4"/>
<evidence type="ECO:0000256" key="1">
    <source>
        <dbReference type="ARBA" id="ARBA00004141"/>
    </source>
</evidence>
<evidence type="ECO:0000256" key="7">
    <source>
        <dbReference type="ARBA" id="ARBA00023214"/>
    </source>
</evidence>
<keyword evidence="7" id="KW-0868">Chloride</keyword>
<feature type="transmembrane region" description="Helical" evidence="8">
    <location>
        <begin position="100"/>
        <end position="118"/>
    </location>
</feature>
<reference evidence="9 10" key="1">
    <citation type="submission" date="2015-11" db="EMBL/GenBank/DDBJ databases">
        <title>Genomic analysis of 38 Legionella species identifies large and diverse effector repertoires.</title>
        <authorList>
            <person name="Burstein D."/>
            <person name="Amaro F."/>
            <person name="Zusman T."/>
            <person name="Lifshitz Z."/>
            <person name="Cohen O."/>
            <person name="Gilbert J.A."/>
            <person name="Pupko T."/>
            <person name="Shuman H.A."/>
            <person name="Segal G."/>
        </authorList>
    </citation>
    <scope>NUCLEOTIDE SEQUENCE [LARGE SCALE GENOMIC DNA]</scope>
    <source>
        <strain evidence="9 10">ATCC 51914</strain>
    </source>
</reference>
<comment type="caution">
    <text evidence="9">The sequence shown here is derived from an EMBL/GenBank/DDBJ whole genome shotgun (WGS) entry which is preliminary data.</text>
</comment>
<evidence type="ECO:0000256" key="8">
    <source>
        <dbReference type="SAM" id="Phobius"/>
    </source>
</evidence>
<keyword evidence="4 8" id="KW-1133">Transmembrane helix</keyword>
<evidence type="ECO:0000256" key="5">
    <source>
        <dbReference type="ARBA" id="ARBA00023065"/>
    </source>
</evidence>
<dbReference type="OrthoDB" id="9767361at2"/>
<dbReference type="CDD" id="cd01031">
    <property type="entry name" value="EriC"/>
    <property type="match status" value="1"/>
</dbReference>
<dbReference type="InterPro" id="IPR014743">
    <property type="entry name" value="Cl-channel_core"/>
</dbReference>
<keyword evidence="2" id="KW-0813">Transport</keyword>
<keyword evidence="6 8" id="KW-0472">Membrane</keyword>
<evidence type="ECO:0000313" key="9">
    <source>
        <dbReference type="EMBL" id="KTD78436.1"/>
    </source>
</evidence>
<feature type="transmembrane region" description="Helical" evidence="8">
    <location>
        <begin position="388"/>
        <end position="408"/>
    </location>
</feature>
<feature type="transmembrane region" description="Helical" evidence="8">
    <location>
        <begin position="47"/>
        <end position="70"/>
    </location>
</feature>
<dbReference type="SUPFAM" id="SSF81340">
    <property type="entry name" value="Clc chloride channel"/>
    <property type="match status" value="1"/>
</dbReference>
<dbReference type="GO" id="GO:0005886">
    <property type="term" value="C:plasma membrane"/>
    <property type="evidence" value="ECO:0007669"/>
    <property type="project" value="TreeGrafter"/>
</dbReference>
<organism evidence="9 10">
    <name type="scientific">Legionella waltersii</name>
    <dbReference type="NCBI Taxonomy" id="66969"/>
    <lineage>
        <taxon>Bacteria</taxon>
        <taxon>Pseudomonadati</taxon>
        <taxon>Pseudomonadota</taxon>
        <taxon>Gammaproteobacteria</taxon>
        <taxon>Legionellales</taxon>
        <taxon>Legionellaceae</taxon>
        <taxon>Legionella</taxon>
    </lineage>
</organism>
<feature type="transmembrane region" description="Helical" evidence="8">
    <location>
        <begin position="185"/>
        <end position="205"/>
    </location>
</feature>
<feature type="transmembrane region" description="Helical" evidence="8">
    <location>
        <begin position="323"/>
        <end position="344"/>
    </location>
</feature>
<protein>
    <submittedName>
        <fullName evidence="9">Chloride channel protein</fullName>
    </submittedName>
</protein>
<evidence type="ECO:0000256" key="6">
    <source>
        <dbReference type="ARBA" id="ARBA00023136"/>
    </source>
</evidence>
<evidence type="ECO:0000256" key="3">
    <source>
        <dbReference type="ARBA" id="ARBA00022692"/>
    </source>
</evidence>
<gene>
    <name evidence="9" type="primary">clcA</name>
    <name evidence="9" type="ORF">Lwal_1871</name>
</gene>
<dbReference type="PATRIC" id="fig|66969.6.peg.2034"/>
<dbReference type="Proteomes" id="UP000054729">
    <property type="component" value="Unassembled WGS sequence"/>
</dbReference>
<proteinExistence type="predicted"/>
<sequence length="432" mass="47260">MGRKILILYFVSVLLGLCTGVLASLFQLTIEKFDQGLAWFYNLLSHYELPVGLISALISMSMLFIAWFLVKNFAPEAAGSGVQEIEGTLLHERPIFWKRLLPVKFIGGVLAISAKMVMGREGPTIQMGGNLGQMFGVWFGLNRHRRDTLIAAGSAAGLAAAFNAPLAGVLFVMEEMRNQFNYSFTNFKMVIICCVFSTIALQLIVGSQPAIQMEVFPLPSLSSLSLFFIFGILIGFVGWVFNVVLMRTLSLLDGMRPDHKKYYILAVGLLVGFLAYIYPTVVGSGYGIISQALVMSPAINVLCVLLFFRFITTMLSYSTGVPGGIFAPLLALGTLLGLAFFHLAQWLSMDYSIHPGMFAVAGMGALFAAAVRSPITGVVLVVEMTQNYSLILPLMITCITATTVVQLAHNDPIYTQLLRRTLYLGRTVLPKS</sequence>
<feature type="transmembrane region" description="Helical" evidence="8">
    <location>
        <begin position="262"/>
        <end position="282"/>
    </location>
</feature>
<name>A0A0W1AAY4_9GAMM</name>
<dbReference type="PANTHER" id="PTHR45711:SF6">
    <property type="entry name" value="CHLORIDE CHANNEL PROTEIN"/>
    <property type="match status" value="1"/>
</dbReference>
<dbReference type="RefSeq" id="WP_058480523.1">
    <property type="nucleotide sequence ID" value="NZ_CAAAIQ010000004.1"/>
</dbReference>
<dbReference type="InterPro" id="IPR001807">
    <property type="entry name" value="ClC"/>
</dbReference>
<feature type="transmembrane region" description="Helical" evidence="8">
    <location>
        <begin position="225"/>
        <end position="250"/>
    </location>
</feature>
<dbReference type="Pfam" id="PF00654">
    <property type="entry name" value="Voltage_CLC"/>
    <property type="match status" value="1"/>
</dbReference>
<keyword evidence="5" id="KW-0406">Ion transport</keyword>
<dbReference type="GO" id="GO:0005247">
    <property type="term" value="F:voltage-gated chloride channel activity"/>
    <property type="evidence" value="ECO:0007669"/>
    <property type="project" value="TreeGrafter"/>
</dbReference>
<dbReference type="STRING" id="66969.Lwal_1871"/>
<accession>A0A0W1AAY4</accession>
<keyword evidence="3 8" id="KW-0812">Transmembrane</keyword>